<sequence>MLGKRDDFLFLEGFTAKGDEEKEGLRRGARRCRGSRRAPVALGYFTEGKGGFSQRDMEEKKTKKGYAKGRGGAEVRGERLWHLVISQRVKEVFHRGTWRKRRQRRVTQRFAEAQRFAESACGTWLFHRG</sequence>
<evidence type="ECO:0000313" key="2">
    <source>
        <dbReference type="Proteomes" id="UP000245370"/>
    </source>
</evidence>
<accession>A0A2U2XF27</accession>
<organism evidence="1 2">
    <name type="scientific">Brumimicrobium oceani</name>
    <dbReference type="NCBI Taxonomy" id="2100725"/>
    <lineage>
        <taxon>Bacteria</taxon>
        <taxon>Pseudomonadati</taxon>
        <taxon>Bacteroidota</taxon>
        <taxon>Flavobacteriia</taxon>
        <taxon>Flavobacteriales</taxon>
        <taxon>Crocinitomicaceae</taxon>
        <taxon>Brumimicrobium</taxon>
    </lineage>
</organism>
<keyword evidence="2" id="KW-1185">Reference proteome</keyword>
<name>A0A2U2XF27_9FLAO</name>
<dbReference type="Proteomes" id="UP000245370">
    <property type="component" value="Unassembled WGS sequence"/>
</dbReference>
<gene>
    <name evidence="1" type="ORF">DIT68_03910</name>
</gene>
<dbReference type="AlphaFoldDB" id="A0A2U2XF27"/>
<reference evidence="1 2" key="1">
    <citation type="submission" date="2018-05" db="EMBL/GenBank/DDBJ databases">
        <title>Brumimicrobium oceani sp. nov., isolated from coastal sediment.</title>
        <authorList>
            <person name="Kou Y."/>
        </authorList>
    </citation>
    <scope>NUCLEOTIDE SEQUENCE [LARGE SCALE GENOMIC DNA]</scope>
    <source>
        <strain evidence="1 2">C305</strain>
    </source>
</reference>
<proteinExistence type="predicted"/>
<protein>
    <submittedName>
        <fullName evidence="1">Uncharacterized protein</fullName>
    </submittedName>
</protein>
<reference evidence="1 2" key="2">
    <citation type="submission" date="2018-05" db="EMBL/GenBank/DDBJ databases">
        <authorList>
            <person name="Lanie J.A."/>
            <person name="Ng W.-L."/>
            <person name="Kazmierczak K.M."/>
            <person name="Andrzejewski T.M."/>
            <person name="Davidsen T.M."/>
            <person name="Wayne K.J."/>
            <person name="Tettelin H."/>
            <person name="Glass J.I."/>
            <person name="Rusch D."/>
            <person name="Podicherti R."/>
            <person name="Tsui H.-C.T."/>
            <person name="Winkler M.E."/>
        </authorList>
    </citation>
    <scope>NUCLEOTIDE SEQUENCE [LARGE SCALE GENOMIC DNA]</scope>
    <source>
        <strain evidence="1 2">C305</strain>
    </source>
</reference>
<evidence type="ECO:0000313" key="1">
    <source>
        <dbReference type="EMBL" id="PWH86394.1"/>
    </source>
</evidence>
<dbReference type="EMBL" id="QFRJ01000002">
    <property type="protein sequence ID" value="PWH86394.1"/>
    <property type="molecule type" value="Genomic_DNA"/>
</dbReference>
<comment type="caution">
    <text evidence="1">The sequence shown here is derived from an EMBL/GenBank/DDBJ whole genome shotgun (WGS) entry which is preliminary data.</text>
</comment>